<evidence type="ECO:0000256" key="1">
    <source>
        <dbReference type="ARBA" id="ARBA00009065"/>
    </source>
</evidence>
<evidence type="ECO:0000259" key="7">
    <source>
        <dbReference type="SMART" id="SM01332"/>
    </source>
</evidence>
<dbReference type="SUPFAM" id="SSF47954">
    <property type="entry name" value="Cyclin-like"/>
    <property type="match status" value="2"/>
</dbReference>
<dbReference type="Pfam" id="PF02984">
    <property type="entry name" value="Cyclin_C"/>
    <property type="match status" value="1"/>
</dbReference>
<evidence type="ECO:0008006" key="10">
    <source>
        <dbReference type="Google" id="ProtNLM"/>
    </source>
</evidence>
<dbReference type="STRING" id="52838.A0A4S8IQL7"/>
<dbReference type="FunFam" id="1.10.472.10:FF:000060">
    <property type="entry name" value="D6-type cyclin"/>
    <property type="match status" value="1"/>
</dbReference>
<keyword evidence="3 5" id="KW-0195">Cyclin</keyword>
<dbReference type="EMBL" id="PYDT01000009">
    <property type="protein sequence ID" value="THU50875.1"/>
    <property type="molecule type" value="Genomic_DNA"/>
</dbReference>
<dbReference type="InterPro" id="IPR039361">
    <property type="entry name" value="Cyclin"/>
</dbReference>
<evidence type="ECO:0000256" key="2">
    <source>
        <dbReference type="ARBA" id="ARBA00022618"/>
    </source>
</evidence>
<dbReference type="SMART" id="SM01332">
    <property type="entry name" value="Cyclin_C"/>
    <property type="match status" value="1"/>
</dbReference>
<dbReference type="CDD" id="cd20543">
    <property type="entry name" value="CYCLIN_AtCycD-like_rpt1"/>
    <property type="match status" value="1"/>
</dbReference>
<comment type="similarity">
    <text evidence="1">Belongs to the cyclin family. Cyclin D subfamily.</text>
</comment>
<evidence type="ECO:0000313" key="8">
    <source>
        <dbReference type="EMBL" id="THU50875.1"/>
    </source>
</evidence>
<feature type="domain" description="Cyclin C-terminal" evidence="7">
    <location>
        <begin position="145"/>
        <end position="277"/>
    </location>
</feature>
<dbReference type="InterPro" id="IPR006671">
    <property type="entry name" value="Cyclin_N"/>
</dbReference>
<evidence type="ECO:0000256" key="4">
    <source>
        <dbReference type="ARBA" id="ARBA00023306"/>
    </source>
</evidence>
<gene>
    <name evidence="8" type="ORF">C4D60_Mb06t24960</name>
</gene>
<dbReference type="Proteomes" id="UP000317650">
    <property type="component" value="Chromosome 6"/>
</dbReference>
<dbReference type="InterPro" id="IPR036915">
    <property type="entry name" value="Cyclin-like_sf"/>
</dbReference>
<evidence type="ECO:0000259" key="6">
    <source>
        <dbReference type="SMART" id="SM00385"/>
    </source>
</evidence>
<dbReference type="Pfam" id="PF00134">
    <property type="entry name" value="Cyclin_N"/>
    <property type="match status" value="1"/>
</dbReference>
<dbReference type="Gene3D" id="1.10.472.10">
    <property type="entry name" value="Cyclin-like"/>
    <property type="match status" value="2"/>
</dbReference>
<accession>A0A4S8IQL7</accession>
<evidence type="ECO:0000313" key="9">
    <source>
        <dbReference type="Proteomes" id="UP000317650"/>
    </source>
</evidence>
<reference evidence="8 9" key="1">
    <citation type="journal article" date="2019" name="Nat. Plants">
        <title>Genome sequencing of Musa balbisiana reveals subgenome evolution and function divergence in polyploid bananas.</title>
        <authorList>
            <person name="Yao X."/>
        </authorList>
    </citation>
    <scope>NUCLEOTIDE SEQUENCE [LARGE SCALE GENOMIC DNA]</scope>
    <source>
        <strain evidence="9">cv. DH-PKW</strain>
        <tissue evidence="8">Leaves</tissue>
    </source>
</reference>
<dbReference type="CDD" id="cd20544">
    <property type="entry name" value="CYCLIN_AtCycD-like_rpt2"/>
    <property type="match status" value="1"/>
</dbReference>
<dbReference type="InterPro" id="IPR013763">
    <property type="entry name" value="Cyclin-like_dom"/>
</dbReference>
<dbReference type="GO" id="GO:0051301">
    <property type="term" value="P:cell division"/>
    <property type="evidence" value="ECO:0007669"/>
    <property type="project" value="UniProtKB-KW"/>
</dbReference>
<dbReference type="AlphaFoldDB" id="A0A4S8IQL7"/>
<dbReference type="FunFam" id="1.10.472.10:FF:000040">
    <property type="entry name" value="D6-type cyclin"/>
    <property type="match status" value="1"/>
</dbReference>
<keyword evidence="2" id="KW-0132">Cell division</keyword>
<keyword evidence="4" id="KW-0131">Cell cycle</keyword>
<organism evidence="8 9">
    <name type="scientific">Musa balbisiana</name>
    <name type="common">Banana</name>
    <dbReference type="NCBI Taxonomy" id="52838"/>
    <lineage>
        <taxon>Eukaryota</taxon>
        <taxon>Viridiplantae</taxon>
        <taxon>Streptophyta</taxon>
        <taxon>Embryophyta</taxon>
        <taxon>Tracheophyta</taxon>
        <taxon>Spermatophyta</taxon>
        <taxon>Magnoliopsida</taxon>
        <taxon>Liliopsida</taxon>
        <taxon>Zingiberales</taxon>
        <taxon>Musaceae</taxon>
        <taxon>Musa</taxon>
    </lineage>
</organism>
<dbReference type="SMART" id="SM00385">
    <property type="entry name" value="CYCLIN"/>
    <property type="match status" value="1"/>
</dbReference>
<evidence type="ECO:0000256" key="5">
    <source>
        <dbReference type="RuleBase" id="RU000383"/>
    </source>
</evidence>
<dbReference type="InterPro" id="IPR004367">
    <property type="entry name" value="Cyclin_C-dom"/>
</dbReference>
<name>A0A4S8IQL7_MUSBA</name>
<dbReference type="PANTHER" id="PTHR10177">
    <property type="entry name" value="CYCLINS"/>
    <property type="match status" value="1"/>
</dbReference>
<feature type="domain" description="Cyclin-like" evidence="6">
    <location>
        <begin position="50"/>
        <end position="136"/>
    </location>
</feature>
<keyword evidence="9" id="KW-1185">Reference proteome</keyword>
<protein>
    <recommendedName>
        <fullName evidence="10">Cyclin N-terminal domain-containing protein</fullName>
    </recommendedName>
</protein>
<proteinExistence type="inferred from homology"/>
<comment type="caution">
    <text evidence="8">The sequence shown here is derived from an EMBL/GenBank/DDBJ whole genome shotgun (WGS) entry which is preliminary data.</text>
</comment>
<sequence length="304" mass="33449">MEFDLENPLTSCEDEQQRRDSISDLFAAESDHIISTVGTIDLHTRRNAVSLILQAQFDYGLDPLVAYLAINYVDRFLSKREIPRGKSWIVRLLSISCLSLASKMRKISFALADIQGEEGCIFDAQTIRRMELLVLGALDWRMRSVTPFSFLRFIISFFSPAEPPLLRALKARATQILLKAQKETKMMEFQPSVVAASALLSAAYELFPIQYPAFRAAVSSCELVNKEKLLDCSSAMGDAEAAATDGCDDLAAMGMASSSLTPVTVLGHHCSSFESDPAAGSSSDVRELKKRRISAIHASCDHNG</sequence>
<evidence type="ECO:0000256" key="3">
    <source>
        <dbReference type="ARBA" id="ARBA00023127"/>
    </source>
</evidence>